<dbReference type="GO" id="GO:0003824">
    <property type="term" value="F:catalytic activity"/>
    <property type="evidence" value="ECO:0007669"/>
    <property type="project" value="InterPro"/>
</dbReference>
<dbReference type="CDD" id="cd21109">
    <property type="entry name" value="SPASM"/>
    <property type="match status" value="1"/>
</dbReference>
<comment type="cofactor">
    <cofactor evidence="1">
        <name>[4Fe-4S] cluster</name>
        <dbReference type="ChEBI" id="CHEBI:49883"/>
    </cofactor>
</comment>
<evidence type="ECO:0000313" key="6">
    <source>
        <dbReference type="EMBL" id="AMY10739.1"/>
    </source>
</evidence>
<dbReference type="Proteomes" id="UP000076079">
    <property type="component" value="Chromosome"/>
</dbReference>
<evidence type="ECO:0000313" key="7">
    <source>
        <dbReference type="Proteomes" id="UP000076079"/>
    </source>
</evidence>
<evidence type="ECO:0000256" key="1">
    <source>
        <dbReference type="ARBA" id="ARBA00001966"/>
    </source>
</evidence>
<dbReference type="RefSeq" id="WP_110172351.1">
    <property type="nucleotide sequence ID" value="NZ_CP015136.1"/>
</dbReference>
<sequence>MTLEFTGQMLCSAGVSYFHVYPNGDVYRCLADYNARRPPMFNLKRDGWKGAVDPPVCDHERCYNACDLDWTTKWQVDGQGRLEKTFEGQRKDIEKEVSLLLCSQRLESPQRRMAYFIWSPTLACNYTCAYCGCAAGEKRVRHDFPSSYPELSVAEWIGIWSDILERFEYGILSITGGEPLLSEATIPVLSRVTKKFACYITSNISRNIMEFTRSSIRPRGPSEIEGFGQVPVGLAGINCSLHPTSKGFNWELFKGAVLLLQHAGFHVSVNYVGYPLQLYLAPTYKAWCEQNAIEFTLSSWQGVDNEGTVARYSLPERTFFEEIAPSHRKKANELVFMECSYDVMFDDPVTHVLMADILTLTGRIRNLSPTVWQVGSGPGRWSVAGYLTRVGQRKKWLRELRTSPLDCGVPQNGELEFALRIDTGGLPAGTYEVWVDMLMEGQYWMAFHGAVPGAATLRIETFSHEIAVDADAVTLSPGGTAVLTGTVRNTCSKPWPEGAGAEPLKLGARLSRSSVTGEAVGEFRTPLERLPETPEDMVAFRLVLDPEELQRGEYALSIDIVKEGQFWLADKGATATVIPVVVA</sequence>
<evidence type="ECO:0000256" key="2">
    <source>
        <dbReference type="ARBA" id="ARBA00022691"/>
    </source>
</evidence>
<accession>A0A143PSC2</accession>
<protein>
    <recommendedName>
        <fullName evidence="8">Molybdenum cofactor biosynthesis protein A</fullName>
    </recommendedName>
</protein>
<dbReference type="GO" id="GO:0046872">
    <property type="term" value="F:metal ion binding"/>
    <property type="evidence" value="ECO:0007669"/>
    <property type="project" value="UniProtKB-KW"/>
</dbReference>
<dbReference type="GO" id="GO:0051536">
    <property type="term" value="F:iron-sulfur cluster binding"/>
    <property type="evidence" value="ECO:0007669"/>
    <property type="project" value="UniProtKB-KW"/>
</dbReference>
<dbReference type="Gene3D" id="3.20.20.70">
    <property type="entry name" value="Aldolase class I"/>
    <property type="match status" value="1"/>
</dbReference>
<reference evidence="6 7" key="1">
    <citation type="journal article" date="2016" name="Genome Announc.">
        <title>First Complete Genome Sequence of a Subdivision 6 Acidobacterium Strain.</title>
        <authorList>
            <person name="Huang S."/>
            <person name="Vieira S."/>
            <person name="Bunk B."/>
            <person name="Riedel T."/>
            <person name="Sproer C."/>
            <person name="Overmann J."/>
        </authorList>
    </citation>
    <scope>NUCLEOTIDE SEQUENCE [LARGE SCALE GENOMIC DNA]</scope>
    <source>
        <strain evidence="7">DSM 100886 HEG_-6_39</strain>
    </source>
</reference>
<dbReference type="KEGG" id="abac:LuPra_03978"/>
<dbReference type="OrthoDB" id="9805809at2"/>
<dbReference type="CDD" id="cd01335">
    <property type="entry name" value="Radical_SAM"/>
    <property type="match status" value="1"/>
</dbReference>
<evidence type="ECO:0008006" key="8">
    <source>
        <dbReference type="Google" id="ProtNLM"/>
    </source>
</evidence>
<evidence type="ECO:0000256" key="3">
    <source>
        <dbReference type="ARBA" id="ARBA00022723"/>
    </source>
</evidence>
<dbReference type="InterPro" id="IPR013785">
    <property type="entry name" value="Aldolase_TIM"/>
</dbReference>
<dbReference type="SFLD" id="SFLDS00029">
    <property type="entry name" value="Radical_SAM"/>
    <property type="match status" value="1"/>
</dbReference>
<dbReference type="EMBL" id="CP015136">
    <property type="protein sequence ID" value="AMY10739.1"/>
    <property type="molecule type" value="Genomic_DNA"/>
</dbReference>
<proteinExistence type="predicted"/>
<dbReference type="InterPro" id="IPR007197">
    <property type="entry name" value="rSAM"/>
</dbReference>
<evidence type="ECO:0000256" key="5">
    <source>
        <dbReference type="ARBA" id="ARBA00023014"/>
    </source>
</evidence>
<name>A0A143PSC2_LUTPR</name>
<keyword evidence="7" id="KW-1185">Reference proteome</keyword>
<reference evidence="7" key="2">
    <citation type="submission" date="2016-04" db="EMBL/GenBank/DDBJ databases">
        <title>First Complete Genome Sequence of a Subdivision 6 Acidobacterium.</title>
        <authorList>
            <person name="Huang S."/>
            <person name="Vieira S."/>
            <person name="Bunk B."/>
            <person name="Riedel T."/>
            <person name="Sproeer C."/>
            <person name="Overmann J."/>
        </authorList>
    </citation>
    <scope>NUCLEOTIDE SEQUENCE [LARGE SCALE GENOMIC DNA]</scope>
    <source>
        <strain evidence="7">DSM 100886 HEG_-6_39</strain>
    </source>
</reference>
<dbReference type="InterPro" id="IPR058240">
    <property type="entry name" value="rSAM_sf"/>
</dbReference>
<gene>
    <name evidence="6" type="ORF">LuPra_03978</name>
</gene>
<evidence type="ECO:0000256" key="4">
    <source>
        <dbReference type="ARBA" id="ARBA00023004"/>
    </source>
</evidence>
<dbReference type="AlphaFoldDB" id="A0A143PSC2"/>
<dbReference type="STRING" id="1855912.LuPra_03978"/>
<keyword evidence="3" id="KW-0479">Metal-binding</keyword>
<keyword evidence="4" id="KW-0408">Iron</keyword>
<keyword evidence="5" id="KW-0411">Iron-sulfur</keyword>
<keyword evidence="2" id="KW-0949">S-adenosyl-L-methionine</keyword>
<dbReference type="SUPFAM" id="SSF102114">
    <property type="entry name" value="Radical SAM enzymes"/>
    <property type="match status" value="1"/>
</dbReference>
<organism evidence="6 7">
    <name type="scientific">Luteitalea pratensis</name>
    <dbReference type="NCBI Taxonomy" id="1855912"/>
    <lineage>
        <taxon>Bacteria</taxon>
        <taxon>Pseudomonadati</taxon>
        <taxon>Acidobacteriota</taxon>
        <taxon>Vicinamibacteria</taxon>
        <taxon>Vicinamibacterales</taxon>
        <taxon>Vicinamibacteraceae</taxon>
        <taxon>Luteitalea</taxon>
    </lineage>
</organism>